<reference evidence="2 3" key="1">
    <citation type="submission" date="2023-07" db="EMBL/GenBank/DDBJ databases">
        <title>Sequencing the genomes of 1000 actinobacteria strains.</title>
        <authorList>
            <person name="Klenk H.-P."/>
        </authorList>
    </citation>
    <scope>NUCLEOTIDE SEQUENCE [LARGE SCALE GENOMIC DNA]</scope>
    <source>
        <strain evidence="2 3">DSM 14785</strain>
    </source>
</reference>
<dbReference type="EMBL" id="JAUSVM010000001">
    <property type="protein sequence ID" value="MDQ0424973.1"/>
    <property type="molecule type" value="Genomic_DNA"/>
</dbReference>
<sequence>MRAARAVPTVLAVTLLLTALGVAPATAGRPCVVTFHGETVEGTISSPPLPGMTVDVVGTYDDADLGVVATTTSDAGGGFAFAFPCVAASAVVRVTDPTGYYPVTYGTASSDVEHAEGMWLGEGVDLGARSVRLTPPGRFVPVEPTRVIDTRDDAEGPLGPGERARFLLDDLPDDVNAVVLNLTATRGTAPTSFVSALWYEHAEPDTSVLNPSAGRDVANLVTLPVSRYSESGQYEVILYNNAGFTHVVADLAGFYSMVEGAGFEPVSPQRVLDTRSTTPLGPRTTRDLVLAGPGGHAPPGAVAVAVTITSTRATARTSYVSAYPSDALHGTSTSVLNAYRGDDVPNLAVVPLGADGAITLYNDQGTTHLVVDVVGWFVETGGADYYPIIARRADGSGPAGPGSTLRFSVQDVGATVRDDAVAMALTLTTTRARTPSFLTVHPTGQARPWASNANARPGADVATGVLTALGPGFSVYNDRGPLVALVDVSGYFAVNGPAGD</sequence>
<feature type="chain" id="PRO_5047021554" description="Carboxypeptidase regulatory-like domain-containing protein" evidence="1">
    <location>
        <begin position="28"/>
        <end position="500"/>
    </location>
</feature>
<comment type="caution">
    <text evidence="2">The sequence shown here is derived from an EMBL/GenBank/DDBJ whole genome shotgun (WGS) entry which is preliminary data.</text>
</comment>
<evidence type="ECO:0008006" key="4">
    <source>
        <dbReference type="Google" id="ProtNLM"/>
    </source>
</evidence>
<evidence type="ECO:0000256" key="1">
    <source>
        <dbReference type="SAM" id="SignalP"/>
    </source>
</evidence>
<proteinExistence type="predicted"/>
<evidence type="ECO:0000313" key="2">
    <source>
        <dbReference type="EMBL" id="MDQ0424973.1"/>
    </source>
</evidence>
<gene>
    <name evidence="2" type="ORF">JO380_001354</name>
</gene>
<keyword evidence="3" id="KW-1185">Reference proteome</keyword>
<evidence type="ECO:0000313" key="3">
    <source>
        <dbReference type="Proteomes" id="UP001240250"/>
    </source>
</evidence>
<keyword evidence="1" id="KW-0732">Signal</keyword>
<dbReference type="RefSeq" id="WP_156441935.1">
    <property type="nucleotide sequence ID" value="NZ_JAUSVM010000001.1"/>
</dbReference>
<protein>
    <recommendedName>
        <fullName evidence="4">Carboxypeptidase regulatory-like domain-containing protein</fullName>
    </recommendedName>
</protein>
<name>A0ABU0GIT0_9CELL</name>
<accession>A0ABU0GIT0</accession>
<feature type="signal peptide" evidence="1">
    <location>
        <begin position="1"/>
        <end position="27"/>
    </location>
</feature>
<dbReference type="Proteomes" id="UP001240250">
    <property type="component" value="Unassembled WGS sequence"/>
</dbReference>
<organism evidence="2 3">
    <name type="scientific">Cellulomonas iranensis</name>
    <dbReference type="NCBI Taxonomy" id="76862"/>
    <lineage>
        <taxon>Bacteria</taxon>
        <taxon>Bacillati</taxon>
        <taxon>Actinomycetota</taxon>
        <taxon>Actinomycetes</taxon>
        <taxon>Micrococcales</taxon>
        <taxon>Cellulomonadaceae</taxon>
        <taxon>Cellulomonas</taxon>
    </lineage>
</organism>